<feature type="transmembrane region" description="Helical" evidence="1">
    <location>
        <begin position="115"/>
        <end position="142"/>
    </location>
</feature>
<feature type="transmembrane region" description="Helical" evidence="1">
    <location>
        <begin position="36"/>
        <end position="58"/>
    </location>
</feature>
<keyword evidence="1" id="KW-0812">Transmembrane</keyword>
<reference evidence="2" key="1">
    <citation type="journal article" date="2014" name="Int. J. Syst. Evol. Microbiol.">
        <title>Complete genome sequence of Corynebacterium casei LMG S-19264T (=DSM 44701T), isolated from a smear-ripened cheese.</title>
        <authorList>
            <consortium name="US DOE Joint Genome Institute (JGI-PGF)"/>
            <person name="Walter F."/>
            <person name="Albersmeier A."/>
            <person name="Kalinowski J."/>
            <person name="Ruckert C."/>
        </authorList>
    </citation>
    <scope>NUCLEOTIDE SEQUENCE</scope>
    <source>
        <strain evidence="2">CGMCC 1.15254</strain>
    </source>
</reference>
<dbReference type="AlphaFoldDB" id="A0A917F3Z4"/>
<evidence type="ECO:0000256" key="1">
    <source>
        <dbReference type="SAM" id="Phobius"/>
    </source>
</evidence>
<keyword evidence="1" id="KW-0472">Membrane</keyword>
<name>A0A917F3Z4_9PROT</name>
<keyword evidence="3" id="KW-1185">Reference proteome</keyword>
<protein>
    <recommendedName>
        <fullName evidence="4">DUF2189 domain-containing protein</fullName>
    </recommendedName>
</protein>
<feature type="transmembrane region" description="Helical" evidence="1">
    <location>
        <begin position="216"/>
        <end position="249"/>
    </location>
</feature>
<evidence type="ECO:0000313" key="2">
    <source>
        <dbReference type="EMBL" id="GGF51022.1"/>
    </source>
</evidence>
<evidence type="ECO:0008006" key="4">
    <source>
        <dbReference type="Google" id="ProtNLM"/>
    </source>
</evidence>
<dbReference type="EMBL" id="BMHV01000001">
    <property type="protein sequence ID" value="GGF51022.1"/>
    <property type="molecule type" value="Genomic_DNA"/>
</dbReference>
<sequence>MSDAVILNSLNAPHANKVHIEAPAKWLRAGWHDFKMAPGVGLTYGAIFVLAGYGLFWGLNALNLTYLILPLSGSFILFAPWLALGLYEVSRLREKGETPTFANTCMAWKKAPRRLGLMAFVLLLIMMIWTQVAVVLYALILGNASLSLENISIELLSHTDGIVFLTVGSGVGLIFACLVFLLTAVSVPLILDREIGTFEAMAFSVKTVMKNSHVMWSWAFTIAIIAWFALASFFIGLIVAMPVLGYASWHAYRDLVPVE</sequence>
<dbReference type="RefSeq" id="WP_188659702.1">
    <property type="nucleotide sequence ID" value="NZ_BMHV01000001.1"/>
</dbReference>
<reference evidence="2" key="2">
    <citation type="submission" date="2020-09" db="EMBL/GenBank/DDBJ databases">
        <authorList>
            <person name="Sun Q."/>
            <person name="Zhou Y."/>
        </authorList>
    </citation>
    <scope>NUCLEOTIDE SEQUENCE</scope>
    <source>
        <strain evidence="2">CGMCC 1.15254</strain>
    </source>
</reference>
<accession>A0A917F3Z4</accession>
<proteinExistence type="predicted"/>
<dbReference type="InterPro" id="IPR018692">
    <property type="entry name" value="DUF2189"/>
</dbReference>
<evidence type="ECO:0000313" key="3">
    <source>
        <dbReference type="Proteomes" id="UP000632498"/>
    </source>
</evidence>
<feature type="transmembrane region" description="Helical" evidence="1">
    <location>
        <begin position="162"/>
        <end position="191"/>
    </location>
</feature>
<gene>
    <name evidence="2" type="ORF">GCM10011332_00330</name>
</gene>
<dbReference type="Pfam" id="PF09955">
    <property type="entry name" value="DUF2189"/>
    <property type="match status" value="1"/>
</dbReference>
<dbReference type="Proteomes" id="UP000632498">
    <property type="component" value="Unassembled WGS sequence"/>
</dbReference>
<organism evidence="2 3">
    <name type="scientific">Terasakiella brassicae</name>
    <dbReference type="NCBI Taxonomy" id="1634917"/>
    <lineage>
        <taxon>Bacteria</taxon>
        <taxon>Pseudomonadati</taxon>
        <taxon>Pseudomonadota</taxon>
        <taxon>Alphaproteobacteria</taxon>
        <taxon>Rhodospirillales</taxon>
        <taxon>Terasakiellaceae</taxon>
        <taxon>Terasakiella</taxon>
    </lineage>
</organism>
<keyword evidence="1" id="KW-1133">Transmembrane helix</keyword>
<comment type="caution">
    <text evidence="2">The sequence shown here is derived from an EMBL/GenBank/DDBJ whole genome shotgun (WGS) entry which is preliminary data.</text>
</comment>
<feature type="transmembrane region" description="Helical" evidence="1">
    <location>
        <begin position="64"/>
        <end position="87"/>
    </location>
</feature>